<evidence type="ECO:0000313" key="17">
    <source>
        <dbReference type="Proteomes" id="UP000215767"/>
    </source>
</evidence>
<proteinExistence type="inferred from homology"/>
<evidence type="ECO:0000256" key="6">
    <source>
        <dbReference type="ARBA" id="ARBA00022475"/>
    </source>
</evidence>
<sequence>MATLHVDVVSAEAAIFTGEAKFVVLPGEAGELGILPGHTPLISRIRPGTLKIVREDNSEENVFVAGGILEVQPGSVTVLADTAIRASDLDEAKAEAARQKAEEALRNAKDKADIAVVEAELAMLAAQAAAARRLRASSGRRN</sequence>
<name>A0A261UMQ7_9BORD</name>
<evidence type="ECO:0000256" key="9">
    <source>
        <dbReference type="ARBA" id="ARBA00023136"/>
    </source>
</evidence>
<reference evidence="17" key="1">
    <citation type="submission" date="2017-05" db="EMBL/GenBank/DDBJ databases">
        <title>Complete and WGS of Bordetella genogroups.</title>
        <authorList>
            <person name="Spilker T."/>
            <person name="Lipuma J."/>
        </authorList>
    </citation>
    <scope>NUCLEOTIDE SEQUENCE [LARGE SCALE GENOMIC DNA]</scope>
    <source>
        <strain evidence="17">AU8856</strain>
    </source>
</reference>
<evidence type="ECO:0000259" key="15">
    <source>
        <dbReference type="Pfam" id="PF02823"/>
    </source>
</evidence>
<evidence type="ECO:0000256" key="5">
    <source>
        <dbReference type="ARBA" id="ARBA00022448"/>
    </source>
</evidence>
<comment type="subcellular location">
    <subcellularLocation>
        <location evidence="2 12">Cell membrane</location>
        <topology evidence="2 12">Peripheral membrane protein</topology>
    </subcellularLocation>
</comment>
<evidence type="ECO:0000256" key="4">
    <source>
        <dbReference type="ARBA" id="ARBA00011648"/>
    </source>
</evidence>
<dbReference type="CDD" id="cd12152">
    <property type="entry name" value="F1-ATPase_delta"/>
    <property type="match status" value="1"/>
</dbReference>
<evidence type="ECO:0000256" key="3">
    <source>
        <dbReference type="ARBA" id="ARBA00005712"/>
    </source>
</evidence>
<comment type="similarity">
    <text evidence="3 12 13">Belongs to the ATPase epsilon chain family.</text>
</comment>
<keyword evidence="11 12" id="KW-0066">ATP synthesis</keyword>
<evidence type="ECO:0000256" key="13">
    <source>
        <dbReference type="RuleBase" id="RU003656"/>
    </source>
</evidence>
<keyword evidence="6 12" id="KW-1003">Cell membrane</keyword>
<organism evidence="16 17">
    <name type="scientific">Bordetella genomosp. 11</name>
    <dbReference type="NCBI Taxonomy" id="1416808"/>
    <lineage>
        <taxon>Bacteria</taxon>
        <taxon>Pseudomonadati</taxon>
        <taxon>Pseudomonadota</taxon>
        <taxon>Betaproteobacteria</taxon>
        <taxon>Burkholderiales</taxon>
        <taxon>Alcaligenaceae</taxon>
        <taxon>Bordetella</taxon>
    </lineage>
</organism>
<dbReference type="EMBL" id="NEVS01000004">
    <property type="protein sequence ID" value="OZI62672.1"/>
    <property type="molecule type" value="Genomic_DNA"/>
</dbReference>
<dbReference type="GO" id="GO:0045259">
    <property type="term" value="C:proton-transporting ATP synthase complex"/>
    <property type="evidence" value="ECO:0007669"/>
    <property type="project" value="UniProtKB-KW"/>
</dbReference>
<accession>A0A261UMQ7</accession>
<dbReference type="InterPro" id="IPR036771">
    <property type="entry name" value="ATPsynth_dsu/esu_N"/>
</dbReference>
<dbReference type="InterPro" id="IPR020546">
    <property type="entry name" value="ATP_synth_F1_dsu/esu_N"/>
</dbReference>
<dbReference type="GO" id="GO:0046933">
    <property type="term" value="F:proton-transporting ATP synthase activity, rotational mechanism"/>
    <property type="evidence" value="ECO:0007669"/>
    <property type="project" value="UniProtKB-UniRule"/>
</dbReference>
<keyword evidence="7 12" id="KW-0375">Hydrogen ion transport</keyword>
<dbReference type="PANTHER" id="PTHR13822">
    <property type="entry name" value="ATP SYNTHASE DELTA/EPSILON CHAIN"/>
    <property type="match status" value="1"/>
</dbReference>
<dbReference type="Pfam" id="PF02823">
    <property type="entry name" value="ATP-synt_DE_N"/>
    <property type="match status" value="1"/>
</dbReference>
<dbReference type="InterPro" id="IPR036794">
    <property type="entry name" value="ATP_F1_dsu/esu_C_sf"/>
</dbReference>
<evidence type="ECO:0000256" key="1">
    <source>
        <dbReference type="ARBA" id="ARBA00003543"/>
    </source>
</evidence>
<dbReference type="NCBIfam" id="NF001847">
    <property type="entry name" value="PRK00571.1-4"/>
    <property type="match status" value="1"/>
</dbReference>
<protein>
    <recommendedName>
        <fullName evidence="12">ATP synthase epsilon chain</fullName>
    </recommendedName>
    <alternativeName>
        <fullName evidence="12">ATP synthase F1 sector epsilon subunit</fullName>
    </alternativeName>
    <alternativeName>
        <fullName evidence="12">F-ATPase epsilon subunit</fullName>
    </alternativeName>
</protein>
<evidence type="ECO:0000256" key="7">
    <source>
        <dbReference type="ARBA" id="ARBA00022781"/>
    </source>
</evidence>
<dbReference type="GO" id="GO:0005524">
    <property type="term" value="F:ATP binding"/>
    <property type="evidence" value="ECO:0007669"/>
    <property type="project" value="UniProtKB-UniRule"/>
</dbReference>
<feature type="coiled-coil region" evidence="14">
    <location>
        <begin position="91"/>
        <end position="118"/>
    </location>
</feature>
<dbReference type="SUPFAM" id="SSF46604">
    <property type="entry name" value="Epsilon subunit of F1F0-ATP synthase C-terminal domain"/>
    <property type="match status" value="1"/>
</dbReference>
<dbReference type="AlphaFoldDB" id="A0A261UMQ7"/>
<keyword evidence="9 12" id="KW-0472">Membrane</keyword>
<gene>
    <name evidence="12" type="primary">atpC</name>
    <name evidence="16" type="ORF">CAL28_26370</name>
</gene>
<keyword evidence="17" id="KW-1185">Reference proteome</keyword>
<dbReference type="SUPFAM" id="SSF51344">
    <property type="entry name" value="Epsilon subunit of F1F0-ATP synthase N-terminal domain"/>
    <property type="match status" value="1"/>
</dbReference>
<comment type="caution">
    <text evidence="16">The sequence shown here is derived from an EMBL/GenBank/DDBJ whole genome shotgun (WGS) entry which is preliminary data.</text>
</comment>
<keyword evidence="10 12" id="KW-0139">CF(1)</keyword>
<evidence type="ECO:0000256" key="2">
    <source>
        <dbReference type="ARBA" id="ARBA00004202"/>
    </source>
</evidence>
<evidence type="ECO:0000256" key="11">
    <source>
        <dbReference type="ARBA" id="ARBA00023310"/>
    </source>
</evidence>
<dbReference type="GO" id="GO:0005886">
    <property type="term" value="C:plasma membrane"/>
    <property type="evidence" value="ECO:0007669"/>
    <property type="project" value="UniProtKB-SubCell"/>
</dbReference>
<keyword evidence="8 12" id="KW-0406">Ion transport</keyword>
<keyword evidence="14" id="KW-0175">Coiled coil</keyword>
<dbReference type="Proteomes" id="UP000215767">
    <property type="component" value="Unassembled WGS sequence"/>
</dbReference>
<dbReference type="RefSeq" id="WP_094844044.1">
    <property type="nucleotide sequence ID" value="NZ_NEVS01000004.1"/>
</dbReference>
<dbReference type="FunFam" id="2.60.15.10:FF:000001">
    <property type="entry name" value="ATP synthase epsilon chain"/>
    <property type="match status" value="1"/>
</dbReference>
<dbReference type="PANTHER" id="PTHR13822:SF10">
    <property type="entry name" value="ATP SYNTHASE EPSILON CHAIN, CHLOROPLASTIC"/>
    <property type="match status" value="1"/>
</dbReference>
<keyword evidence="5 12" id="KW-0813">Transport</keyword>
<comment type="subunit">
    <text evidence="4 12 13">F-type ATPases have 2 components, CF(1) - the catalytic core - and CF(0) - the membrane proton channel. CF(1) has five subunits: alpha(3), beta(3), gamma(1), delta(1), epsilon(1). CF(0) has three main subunits: a, b and c.</text>
</comment>
<comment type="function">
    <text evidence="1 12">Produces ATP from ADP in the presence of a proton gradient across the membrane.</text>
</comment>
<dbReference type="HAMAP" id="MF_00530">
    <property type="entry name" value="ATP_synth_epsil_bac"/>
    <property type="match status" value="1"/>
</dbReference>
<evidence type="ECO:0000313" key="16">
    <source>
        <dbReference type="EMBL" id="OZI62672.1"/>
    </source>
</evidence>
<feature type="domain" description="ATP synthase F1 complex delta/epsilon subunit N-terminal" evidence="15">
    <location>
        <begin position="4"/>
        <end position="83"/>
    </location>
</feature>
<dbReference type="OrthoDB" id="9791445at2"/>
<evidence type="ECO:0000256" key="10">
    <source>
        <dbReference type="ARBA" id="ARBA00023196"/>
    </source>
</evidence>
<dbReference type="InterPro" id="IPR001469">
    <property type="entry name" value="ATP_synth_F1_dsu/esu"/>
</dbReference>
<dbReference type="NCBIfam" id="TIGR01216">
    <property type="entry name" value="ATP_synt_epsi"/>
    <property type="match status" value="1"/>
</dbReference>
<evidence type="ECO:0000256" key="14">
    <source>
        <dbReference type="SAM" id="Coils"/>
    </source>
</evidence>
<dbReference type="Gene3D" id="2.60.15.10">
    <property type="entry name" value="F0F1 ATP synthase delta/epsilon subunit, N-terminal"/>
    <property type="match status" value="1"/>
</dbReference>
<evidence type="ECO:0000256" key="8">
    <source>
        <dbReference type="ARBA" id="ARBA00023065"/>
    </source>
</evidence>
<evidence type="ECO:0000256" key="12">
    <source>
        <dbReference type="HAMAP-Rule" id="MF_00530"/>
    </source>
</evidence>